<evidence type="ECO:0000256" key="1">
    <source>
        <dbReference type="ARBA" id="ARBA00004141"/>
    </source>
</evidence>
<dbReference type="EMBL" id="LVYI01000017">
    <property type="protein sequence ID" value="OAP53969.1"/>
    <property type="molecule type" value="Genomic_DNA"/>
</dbReference>
<dbReference type="InterPro" id="IPR045225">
    <property type="entry name" value="Uracil/uridine/allantoin_perm"/>
</dbReference>
<proteinExistence type="inferred from homology"/>
<evidence type="ECO:0000256" key="5">
    <source>
        <dbReference type="ARBA" id="ARBA00023136"/>
    </source>
</evidence>
<organism evidence="6 7">
    <name type="scientific">Fonsecaea erecta</name>
    <dbReference type="NCBI Taxonomy" id="1367422"/>
    <lineage>
        <taxon>Eukaryota</taxon>
        <taxon>Fungi</taxon>
        <taxon>Dikarya</taxon>
        <taxon>Ascomycota</taxon>
        <taxon>Pezizomycotina</taxon>
        <taxon>Eurotiomycetes</taxon>
        <taxon>Chaetothyriomycetidae</taxon>
        <taxon>Chaetothyriales</taxon>
        <taxon>Herpotrichiellaceae</taxon>
        <taxon>Fonsecaea</taxon>
    </lineage>
</organism>
<dbReference type="GeneID" id="30016016"/>
<keyword evidence="4" id="KW-1133">Transmembrane helix</keyword>
<dbReference type="Pfam" id="PF02133">
    <property type="entry name" value="Transp_cyt_pur"/>
    <property type="match status" value="1"/>
</dbReference>
<sequence length="103" mass="11368">MFNVTASSITFANDLTALLPKYINFRLGQFIGAVVGFAICAWQTHNQTTAFPEFMVVYPPVLSGNTCAMVSDYFLVGQGCGIDISHLFKPHRICSHDYGVNCR</sequence>
<dbReference type="Gene3D" id="1.10.4160.10">
    <property type="entry name" value="Hydantoin permease"/>
    <property type="match status" value="1"/>
</dbReference>
<keyword evidence="3" id="KW-0812">Transmembrane</keyword>
<evidence type="ECO:0000313" key="6">
    <source>
        <dbReference type="EMBL" id="OAP53969.1"/>
    </source>
</evidence>
<evidence type="ECO:0000256" key="4">
    <source>
        <dbReference type="ARBA" id="ARBA00022989"/>
    </source>
</evidence>
<protein>
    <submittedName>
        <fullName evidence="6">Uncharacterized protein</fullName>
    </submittedName>
</protein>
<reference evidence="6 7" key="1">
    <citation type="submission" date="2016-04" db="EMBL/GenBank/DDBJ databases">
        <title>Draft genome of Fonsecaea erecta CBS 125763.</title>
        <authorList>
            <person name="Weiss V.A."/>
            <person name="Vicente V.A."/>
            <person name="Raittz R.T."/>
            <person name="Moreno L.F."/>
            <person name="De Souza E.M."/>
            <person name="Pedrosa F.O."/>
            <person name="Steffens M.B."/>
            <person name="Faoro H."/>
            <person name="Tadra-Sfeir M.Z."/>
            <person name="Najafzadeh M.J."/>
            <person name="Felipe M.S."/>
            <person name="Teixeira M."/>
            <person name="Sun J."/>
            <person name="Xi L."/>
            <person name="Gomes R."/>
            <person name="De Azevedo C.M."/>
            <person name="Salgado C.G."/>
            <person name="Da Silva M.B."/>
            <person name="Nascimento M.F."/>
            <person name="Queiroz-Telles F."/>
            <person name="Attili D.S."/>
            <person name="Gorbushina A."/>
        </authorList>
    </citation>
    <scope>NUCLEOTIDE SEQUENCE [LARGE SCALE GENOMIC DNA]</scope>
    <source>
        <strain evidence="6 7">CBS 125763</strain>
    </source>
</reference>
<gene>
    <name evidence="6" type="ORF">AYL99_11849</name>
</gene>
<dbReference type="GO" id="GO:0015205">
    <property type="term" value="F:nucleobase transmembrane transporter activity"/>
    <property type="evidence" value="ECO:0007669"/>
    <property type="project" value="TreeGrafter"/>
</dbReference>
<evidence type="ECO:0000313" key="7">
    <source>
        <dbReference type="Proteomes" id="UP000078343"/>
    </source>
</evidence>
<evidence type="ECO:0000256" key="2">
    <source>
        <dbReference type="ARBA" id="ARBA00008974"/>
    </source>
</evidence>
<name>A0A178Z2E5_9EURO</name>
<comment type="caution">
    <text evidence="6">The sequence shown here is derived from an EMBL/GenBank/DDBJ whole genome shotgun (WGS) entry which is preliminary data.</text>
</comment>
<dbReference type="RefSeq" id="XP_018687336.1">
    <property type="nucleotide sequence ID" value="XM_018843353.1"/>
</dbReference>
<keyword evidence="5" id="KW-0472">Membrane</keyword>
<dbReference type="PANTHER" id="PTHR30618:SF0">
    <property type="entry name" value="PURINE-URACIL PERMEASE NCS1"/>
    <property type="match status" value="1"/>
</dbReference>
<dbReference type="Proteomes" id="UP000078343">
    <property type="component" value="Unassembled WGS sequence"/>
</dbReference>
<keyword evidence="7" id="KW-1185">Reference proteome</keyword>
<comment type="similarity">
    <text evidence="2">Belongs to the purine-cytosine permease (2.A.39) family.</text>
</comment>
<dbReference type="PANTHER" id="PTHR30618">
    <property type="entry name" value="NCS1 FAMILY PURINE/PYRIMIDINE TRANSPORTER"/>
    <property type="match status" value="1"/>
</dbReference>
<evidence type="ECO:0000256" key="3">
    <source>
        <dbReference type="ARBA" id="ARBA00022692"/>
    </source>
</evidence>
<dbReference type="InterPro" id="IPR001248">
    <property type="entry name" value="Pur-cyt_permease"/>
</dbReference>
<dbReference type="GO" id="GO:0005886">
    <property type="term" value="C:plasma membrane"/>
    <property type="evidence" value="ECO:0007669"/>
    <property type="project" value="TreeGrafter"/>
</dbReference>
<dbReference type="AlphaFoldDB" id="A0A178Z2E5"/>
<comment type="subcellular location">
    <subcellularLocation>
        <location evidence="1">Membrane</location>
        <topology evidence="1">Multi-pass membrane protein</topology>
    </subcellularLocation>
</comment>
<accession>A0A178Z2E5</accession>
<dbReference type="OrthoDB" id="2018619at2759"/>